<feature type="domain" description="Asteroid" evidence="3">
    <location>
        <begin position="179"/>
        <end position="426"/>
    </location>
</feature>
<evidence type="ECO:0000259" key="3">
    <source>
        <dbReference type="Pfam" id="PF12813"/>
    </source>
</evidence>
<dbReference type="PANTHER" id="PTHR15665:SF1">
    <property type="entry name" value="PROTEIN ASTEROID HOMOLOG 1"/>
    <property type="match status" value="1"/>
</dbReference>
<evidence type="ECO:0000256" key="2">
    <source>
        <dbReference type="SAM" id="MobiDB-lite"/>
    </source>
</evidence>
<feature type="region of interest" description="Disordered" evidence="2">
    <location>
        <begin position="591"/>
        <end position="625"/>
    </location>
</feature>
<dbReference type="SUPFAM" id="SSF88723">
    <property type="entry name" value="PIN domain-like"/>
    <property type="match status" value="1"/>
</dbReference>
<accession>A0A9N9PNB6</accession>
<dbReference type="InterPro" id="IPR026832">
    <property type="entry name" value="Asteroid"/>
</dbReference>
<gene>
    <name evidence="4" type="ORF">HYFRA_00007801</name>
</gene>
<dbReference type="AlphaFoldDB" id="A0A9N9PNB6"/>
<evidence type="ECO:0000313" key="5">
    <source>
        <dbReference type="Proteomes" id="UP000696280"/>
    </source>
</evidence>
<protein>
    <recommendedName>
        <fullName evidence="3">Asteroid domain-containing protein</fullName>
    </recommendedName>
</protein>
<dbReference type="Pfam" id="PF12813">
    <property type="entry name" value="XPG_I_2"/>
    <property type="match status" value="1"/>
</dbReference>
<dbReference type="InterPro" id="IPR039436">
    <property type="entry name" value="Asteroid_dom"/>
</dbReference>
<name>A0A9N9PNB6_9HELO</name>
<dbReference type="EMBL" id="CAJVRL010000014">
    <property type="protein sequence ID" value="CAG8949568.1"/>
    <property type="molecule type" value="Genomic_DNA"/>
</dbReference>
<dbReference type="PANTHER" id="PTHR15665">
    <property type="entry name" value="ASTEROID PROTEIN"/>
    <property type="match status" value="1"/>
</dbReference>
<keyword evidence="5" id="KW-1185">Reference proteome</keyword>
<organism evidence="4 5">
    <name type="scientific">Hymenoscyphus fraxineus</name>
    <dbReference type="NCBI Taxonomy" id="746836"/>
    <lineage>
        <taxon>Eukaryota</taxon>
        <taxon>Fungi</taxon>
        <taxon>Dikarya</taxon>
        <taxon>Ascomycota</taxon>
        <taxon>Pezizomycotina</taxon>
        <taxon>Leotiomycetes</taxon>
        <taxon>Helotiales</taxon>
        <taxon>Helotiaceae</taxon>
        <taxon>Hymenoscyphus</taxon>
    </lineage>
</organism>
<dbReference type="Proteomes" id="UP000696280">
    <property type="component" value="Unassembled WGS sequence"/>
</dbReference>
<dbReference type="InterPro" id="IPR029060">
    <property type="entry name" value="PIN-like_dom_sf"/>
</dbReference>
<evidence type="ECO:0000313" key="4">
    <source>
        <dbReference type="EMBL" id="CAG8949568.1"/>
    </source>
</evidence>
<comment type="caution">
    <text evidence="4">The sequence shown here is derived from an EMBL/GenBank/DDBJ whole genome shotgun (WGS) entry which is preliminary data.</text>
</comment>
<sequence>MLRPGATLNPQPSTRLHNPTICLCKCTIAAMGIPRLTKILRPYALSGPLEYQVVVIDGPALSFHIYHLCLSSRREIARNQLETGITHKELGDVAIQFLDSLRDHRVFVREIYFDGWLPPSKYDTRSERLIRQTKQLKSYHAGFPITPCCSSSPSLSHRALHNLFASPFVPERLAKLPPVPFLVPAILESLLGSEYSNVTKVVPGEADEYCAASLKEKGGIALTGDSDLLVHDIGKASIVFFKDIEKDSGALKCPVYCPADIAARLELPAPNGLLSFAFELKVDVHASFPELLIRARTSESIKNRSEEFEGFRKEYAYRLGQSGSDDGRSSKILQSLDPRVSEYVLQTPLFAELAGHTPNGGMSSTPHIFLPFLFGSPIRTSPWEMSQTVRQLAYGLLNLALPQEQVVSSVYEYRRQETKSNGRELQLPVDSVPAACQTLLTFLQKVSSKLPGLPDSQFWIAVSVCEEIEWSYQHSKPALGPLVRHQEILLEDKTHKNLSWDILQFFAQIQSTHYSFRILKLMIALVATRSDNPLPQPVLQLKKKLDSFPLLADFPEIDQALPIIKMIRDKDIGRVAHEILGIEVPQIPATPQVSRREAKRKRKAGGDLSKGGNRSNNPFALLDAD</sequence>
<comment type="similarity">
    <text evidence="1">Belongs to the asteroid family.</text>
</comment>
<dbReference type="Gene3D" id="3.40.50.1010">
    <property type="entry name" value="5'-nuclease"/>
    <property type="match status" value="1"/>
</dbReference>
<evidence type="ECO:0000256" key="1">
    <source>
        <dbReference type="ARBA" id="ARBA00007398"/>
    </source>
</evidence>
<reference evidence="4" key="1">
    <citation type="submission" date="2021-07" db="EMBL/GenBank/DDBJ databases">
        <authorList>
            <person name="Durling M."/>
        </authorList>
    </citation>
    <scope>NUCLEOTIDE SEQUENCE</scope>
</reference>
<proteinExistence type="inferred from homology"/>
<dbReference type="OrthoDB" id="5297549at2759"/>